<keyword evidence="16" id="KW-1185">Reference proteome</keyword>
<dbReference type="PANTHER" id="PTHR30069">
    <property type="entry name" value="TONB-DEPENDENT OUTER MEMBRANE RECEPTOR"/>
    <property type="match status" value="1"/>
</dbReference>
<keyword evidence="7 10" id="KW-0472">Membrane</keyword>
<dbReference type="PANTHER" id="PTHR30069:SF29">
    <property type="entry name" value="HEMOGLOBIN AND HEMOGLOBIN-HAPTOGLOBIN-BINDING PROTEIN 1-RELATED"/>
    <property type="match status" value="1"/>
</dbReference>
<evidence type="ECO:0000259" key="13">
    <source>
        <dbReference type="Pfam" id="PF00593"/>
    </source>
</evidence>
<evidence type="ECO:0000256" key="1">
    <source>
        <dbReference type="ARBA" id="ARBA00004571"/>
    </source>
</evidence>
<dbReference type="PROSITE" id="PS52016">
    <property type="entry name" value="TONB_DEPENDENT_REC_3"/>
    <property type="match status" value="1"/>
</dbReference>
<evidence type="ECO:0000256" key="4">
    <source>
        <dbReference type="ARBA" id="ARBA00022692"/>
    </source>
</evidence>
<protein>
    <submittedName>
        <fullName evidence="15">TonB-dependent receptor</fullName>
    </submittedName>
</protein>
<evidence type="ECO:0000259" key="14">
    <source>
        <dbReference type="Pfam" id="PF07715"/>
    </source>
</evidence>
<evidence type="ECO:0000313" key="16">
    <source>
        <dbReference type="Proteomes" id="UP001207918"/>
    </source>
</evidence>
<keyword evidence="9 10" id="KW-0998">Cell outer membrane</keyword>
<evidence type="ECO:0000256" key="3">
    <source>
        <dbReference type="ARBA" id="ARBA00022452"/>
    </source>
</evidence>
<evidence type="ECO:0000256" key="12">
    <source>
        <dbReference type="SAM" id="SignalP"/>
    </source>
</evidence>
<reference evidence="15 16" key="1">
    <citation type="submission" date="2021-03" db="EMBL/GenBank/DDBJ databases">
        <title>Aliifodinibius sp. nov., a new bacterium isolated from saline soil.</title>
        <authorList>
            <person name="Galisteo C."/>
            <person name="De La Haba R."/>
            <person name="Sanchez-Porro C."/>
            <person name="Ventosa A."/>
        </authorList>
    </citation>
    <scope>NUCLEOTIDE SEQUENCE [LARGE SCALE GENOMIC DNA]</scope>
    <source>
        <strain evidence="15 16">1BSP15-2V2</strain>
    </source>
</reference>
<proteinExistence type="inferred from homology"/>
<dbReference type="EMBL" id="JAGGJA010000010">
    <property type="protein sequence ID" value="MCW9708058.1"/>
    <property type="molecule type" value="Genomic_DNA"/>
</dbReference>
<comment type="subcellular location">
    <subcellularLocation>
        <location evidence="1 10">Cell outer membrane</location>
        <topology evidence="1 10">Multi-pass membrane protein</topology>
    </subcellularLocation>
</comment>
<feature type="domain" description="TonB-dependent receptor plug" evidence="14">
    <location>
        <begin position="51"/>
        <end position="154"/>
    </location>
</feature>
<dbReference type="Pfam" id="PF07715">
    <property type="entry name" value="Plug"/>
    <property type="match status" value="1"/>
</dbReference>
<gene>
    <name evidence="15" type="ORF">J6I44_14425</name>
</gene>
<dbReference type="Gene3D" id="2.40.170.20">
    <property type="entry name" value="TonB-dependent receptor, beta-barrel domain"/>
    <property type="match status" value="1"/>
</dbReference>
<evidence type="ECO:0000256" key="8">
    <source>
        <dbReference type="ARBA" id="ARBA00023170"/>
    </source>
</evidence>
<dbReference type="InterPro" id="IPR036942">
    <property type="entry name" value="Beta-barrel_TonB_sf"/>
</dbReference>
<keyword evidence="2 10" id="KW-0813">Transport</keyword>
<evidence type="ECO:0000256" key="2">
    <source>
        <dbReference type="ARBA" id="ARBA00022448"/>
    </source>
</evidence>
<comment type="similarity">
    <text evidence="10 11">Belongs to the TonB-dependent receptor family.</text>
</comment>
<evidence type="ECO:0000256" key="5">
    <source>
        <dbReference type="ARBA" id="ARBA00022729"/>
    </source>
</evidence>
<name>A0ABT3PQC2_9BACT</name>
<evidence type="ECO:0000256" key="9">
    <source>
        <dbReference type="ARBA" id="ARBA00023237"/>
    </source>
</evidence>
<feature type="signal peptide" evidence="12">
    <location>
        <begin position="1"/>
        <end position="26"/>
    </location>
</feature>
<comment type="caution">
    <text evidence="15">The sequence shown here is derived from an EMBL/GenBank/DDBJ whole genome shotgun (WGS) entry which is preliminary data.</text>
</comment>
<dbReference type="InterPro" id="IPR037066">
    <property type="entry name" value="Plug_dom_sf"/>
</dbReference>
<organism evidence="15 16">
    <name type="scientific">Fodinibius salsisoli</name>
    <dbReference type="NCBI Taxonomy" id="2820877"/>
    <lineage>
        <taxon>Bacteria</taxon>
        <taxon>Pseudomonadati</taxon>
        <taxon>Balneolota</taxon>
        <taxon>Balneolia</taxon>
        <taxon>Balneolales</taxon>
        <taxon>Balneolaceae</taxon>
        <taxon>Fodinibius</taxon>
    </lineage>
</organism>
<dbReference type="Gene3D" id="2.170.130.10">
    <property type="entry name" value="TonB-dependent receptor, plug domain"/>
    <property type="match status" value="1"/>
</dbReference>
<evidence type="ECO:0000256" key="10">
    <source>
        <dbReference type="PROSITE-ProRule" id="PRU01360"/>
    </source>
</evidence>
<feature type="domain" description="TonB-dependent receptor-like beta-barrel" evidence="13">
    <location>
        <begin position="201"/>
        <end position="612"/>
    </location>
</feature>
<dbReference type="InterPro" id="IPR000531">
    <property type="entry name" value="Beta-barrel_TonB"/>
</dbReference>
<keyword evidence="5 12" id="KW-0732">Signal</keyword>
<evidence type="ECO:0000313" key="15">
    <source>
        <dbReference type="EMBL" id="MCW9708058.1"/>
    </source>
</evidence>
<evidence type="ECO:0000256" key="11">
    <source>
        <dbReference type="RuleBase" id="RU003357"/>
    </source>
</evidence>
<feature type="chain" id="PRO_5047215693" evidence="12">
    <location>
        <begin position="27"/>
        <end position="640"/>
    </location>
</feature>
<keyword evidence="4 10" id="KW-0812">Transmembrane</keyword>
<dbReference type="RefSeq" id="WP_265766844.1">
    <property type="nucleotide sequence ID" value="NZ_JAGGJA010000010.1"/>
</dbReference>
<evidence type="ECO:0000256" key="7">
    <source>
        <dbReference type="ARBA" id="ARBA00023136"/>
    </source>
</evidence>
<dbReference type="Pfam" id="PF00593">
    <property type="entry name" value="TonB_dep_Rec_b-barrel"/>
    <property type="match status" value="1"/>
</dbReference>
<keyword evidence="8 15" id="KW-0675">Receptor</keyword>
<dbReference type="SUPFAM" id="SSF56935">
    <property type="entry name" value="Porins"/>
    <property type="match status" value="1"/>
</dbReference>
<dbReference type="InterPro" id="IPR039426">
    <property type="entry name" value="TonB-dep_rcpt-like"/>
</dbReference>
<keyword evidence="6 11" id="KW-0798">TonB box</keyword>
<dbReference type="InterPro" id="IPR012910">
    <property type="entry name" value="Plug_dom"/>
</dbReference>
<dbReference type="Proteomes" id="UP001207918">
    <property type="component" value="Unassembled WGS sequence"/>
</dbReference>
<sequence length="640" mass="72945">MSKLWIRYSTALCSCVLFFIHHLAYSQVISDTLQLEEIEVVATRIQQPLKYQPTHVEVIDSVSLSMQSVQNIGEVLNSSSMLFIKDNGPGGIATASQRGLSASQVQVLWEGIPINSVMAGQTDYSLLPASLFSTVQISSGNPSSAFGGGSLSGAIYLSSDRAEYQGVSIGQSVGSFGQWQSSLNGQIQSGNWRVHLKSAVSRDENDFEYYNRAFDQEEYRTHNRQEQENIIAGIGYSQGNKQFESKFWFADSKNEIPGTILTSNSQSRQDDQSMRWLSRYQTYWGEAEFTFKNYVDRSELNYFDSKADTRSISTTRRWLISSAFDYKINNNVLLKGELSGSLSGVETNNYTGLKTRQQFSALLNPEFETLQSRVHIYPALRLDSYNDFGTVLSPTLGVNYALRKDKLFLRGQLSRDFNPPTFNALYWLPGGDPNLKPERSNNAEAGLVYYPRWLSFSTVTLTSFYNRVNEGLRWTPNETGNYVPENVDQVTSKGLETSLTNRFTVGRQWNLVLEQSANYVHAQITEPRFDGDEALGNQLRYIPKWNYQASLRAQRTFLSAFIQYKWTNRRYTTDTQEFASSLKPYHLLHATLQLQQQYFGVNFQAQTGVRNLLNTDYEIIQWYAMPQRNYHLSLTATYEF</sequence>
<evidence type="ECO:0000256" key="6">
    <source>
        <dbReference type="ARBA" id="ARBA00023077"/>
    </source>
</evidence>
<keyword evidence="3 10" id="KW-1134">Transmembrane beta strand</keyword>
<accession>A0ABT3PQC2</accession>